<dbReference type="GO" id="GO:0022857">
    <property type="term" value="F:transmembrane transporter activity"/>
    <property type="evidence" value="ECO:0007669"/>
    <property type="project" value="InterPro"/>
</dbReference>
<feature type="transmembrane region" description="Helical" evidence="8">
    <location>
        <begin position="20"/>
        <end position="39"/>
    </location>
</feature>
<evidence type="ECO:0000256" key="4">
    <source>
        <dbReference type="ARBA" id="ARBA00022692"/>
    </source>
</evidence>
<evidence type="ECO:0000256" key="3">
    <source>
        <dbReference type="ARBA" id="ARBA00022475"/>
    </source>
</evidence>
<evidence type="ECO:0000256" key="2">
    <source>
        <dbReference type="ARBA" id="ARBA00005811"/>
    </source>
</evidence>
<evidence type="ECO:0000256" key="7">
    <source>
        <dbReference type="RuleBase" id="RU003879"/>
    </source>
</evidence>
<dbReference type="PANTHER" id="PTHR30558">
    <property type="entry name" value="EXBD MEMBRANE COMPONENT OF PMF-DRIVEN MACROMOLECULE IMPORT SYSTEM"/>
    <property type="match status" value="1"/>
</dbReference>
<dbReference type="InterPro" id="IPR003400">
    <property type="entry name" value="ExbD"/>
</dbReference>
<organism evidence="9">
    <name type="scientific">candidate division WOR-3 bacterium</name>
    <dbReference type="NCBI Taxonomy" id="2052148"/>
    <lineage>
        <taxon>Bacteria</taxon>
        <taxon>Bacteria division WOR-3</taxon>
    </lineage>
</organism>
<keyword evidence="5 8" id="KW-1133">Transmembrane helix</keyword>
<name>A0A7C6A8K5_UNCW3</name>
<dbReference type="AlphaFoldDB" id="A0A7C6A8K5"/>
<keyword evidence="7" id="KW-0653">Protein transport</keyword>
<reference evidence="9" key="1">
    <citation type="journal article" date="2020" name="mSystems">
        <title>Genome- and Community-Level Interaction Insights into Carbon Utilization and Element Cycling Functions of Hydrothermarchaeota in Hydrothermal Sediment.</title>
        <authorList>
            <person name="Zhou Z."/>
            <person name="Liu Y."/>
            <person name="Xu W."/>
            <person name="Pan J."/>
            <person name="Luo Z.H."/>
            <person name="Li M."/>
        </authorList>
    </citation>
    <scope>NUCLEOTIDE SEQUENCE [LARGE SCALE GENOMIC DNA]</scope>
    <source>
        <strain evidence="9">SpSt-876</strain>
    </source>
</reference>
<protein>
    <submittedName>
        <fullName evidence="9">Biopolymer transporter ExbD</fullName>
    </submittedName>
</protein>
<dbReference type="Gene3D" id="3.30.420.270">
    <property type="match status" value="1"/>
</dbReference>
<comment type="caution">
    <text evidence="9">The sequence shown here is derived from an EMBL/GenBank/DDBJ whole genome shotgun (WGS) entry which is preliminary data.</text>
</comment>
<keyword evidence="3" id="KW-1003">Cell membrane</keyword>
<keyword evidence="7" id="KW-0813">Transport</keyword>
<evidence type="ECO:0000256" key="8">
    <source>
        <dbReference type="SAM" id="Phobius"/>
    </source>
</evidence>
<dbReference type="GO" id="GO:0005886">
    <property type="term" value="C:plasma membrane"/>
    <property type="evidence" value="ECO:0007669"/>
    <property type="project" value="UniProtKB-SubCell"/>
</dbReference>
<dbReference type="GO" id="GO:0015031">
    <property type="term" value="P:protein transport"/>
    <property type="evidence" value="ECO:0007669"/>
    <property type="project" value="UniProtKB-KW"/>
</dbReference>
<comment type="similarity">
    <text evidence="2 7">Belongs to the ExbD/TolR family.</text>
</comment>
<keyword evidence="4 7" id="KW-0812">Transmembrane</keyword>
<proteinExistence type="inferred from homology"/>
<dbReference type="PANTHER" id="PTHR30558:SF7">
    <property type="entry name" value="TOL-PAL SYSTEM PROTEIN TOLR"/>
    <property type="match status" value="1"/>
</dbReference>
<dbReference type="Pfam" id="PF02472">
    <property type="entry name" value="ExbD"/>
    <property type="match status" value="1"/>
</dbReference>
<sequence length="137" mass="15220">MRRRIPHKLQRPEGLILTSLVDIALSLVIGFIVALPMFFETGIFVSQPSVAKAKPGQESDIKVNIHLTNDGKIFLNEKPIPATVLPDLLPRLLARSVTRRVIISSEDRVRYNDVVQILDMAKQAGAADLCLLRIGKK</sequence>
<keyword evidence="6 8" id="KW-0472">Membrane</keyword>
<comment type="subcellular location">
    <subcellularLocation>
        <location evidence="1">Cell membrane</location>
        <topology evidence="1">Single-pass membrane protein</topology>
    </subcellularLocation>
    <subcellularLocation>
        <location evidence="7">Cell membrane</location>
        <topology evidence="7">Single-pass type II membrane protein</topology>
    </subcellularLocation>
</comment>
<accession>A0A7C6A8K5</accession>
<evidence type="ECO:0000256" key="1">
    <source>
        <dbReference type="ARBA" id="ARBA00004162"/>
    </source>
</evidence>
<evidence type="ECO:0000256" key="6">
    <source>
        <dbReference type="ARBA" id="ARBA00023136"/>
    </source>
</evidence>
<evidence type="ECO:0000256" key="5">
    <source>
        <dbReference type="ARBA" id="ARBA00022989"/>
    </source>
</evidence>
<gene>
    <name evidence="9" type="ORF">ENW73_03115</name>
</gene>
<evidence type="ECO:0000313" key="9">
    <source>
        <dbReference type="EMBL" id="HHS51845.1"/>
    </source>
</evidence>
<dbReference type="EMBL" id="DTLI01000077">
    <property type="protein sequence ID" value="HHS51845.1"/>
    <property type="molecule type" value="Genomic_DNA"/>
</dbReference>